<reference evidence="9" key="1">
    <citation type="journal article" date="2020" name="mSystems">
        <title>Genome- and Community-Level Interaction Insights into Carbon Utilization and Element Cycling Functions of Hydrothermarchaeota in Hydrothermal Sediment.</title>
        <authorList>
            <person name="Zhou Z."/>
            <person name="Liu Y."/>
            <person name="Xu W."/>
            <person name="Pan J."/>
            <person name="Luo Z.H."/>
            <person name="Li M."/>
        </authorList>
    </citation>
    <scope>NUCLEOTIDE SEQUENCE [LARGE SCALE GENOMIC DNA]</scope>
    <source>
        <strain evidence="9">HyVt-493</strain>
    </source>
</reference>
<dbReference type="EMBL" id="DRMS01000350">
    <property type="protein sequence ID" value="HFC93012.1"/>
    <property type="molecule type" value="Genomic_DNA"/>
</dbReference>
<evidence type="ECO:0000259" key="8">
    <source>
        <dbReference type="PROSITE" id="PS51471"/>
    </source>
</evidence>
<proteinExistence type="inferred from homology"/>
<dbReference type="InterPro" id="IPR005123">
    <property type="entry name" value="Oxoglu/Fe-dep_dioxygenase_dom"/>
</dbReference>
<dbReference type="GO" id="GO:0006879">
    <property type="term" value="P:intracellular iron ion homeostasis"/>
    <property type="evidence" value="ECO:0007669"/>
    <property type="project" value="TreeGrafter"/>
</dbReference>
<dbReference type="InterPro" id="IPR041097">
    <property type="entry name" value="PKHD_C"/>
</dbReference>
<evidence type="ECO:0000256" key="5">
    <source>
        <dbReference type="ARBA" id="ARBA00023002"/>
    </source>
</evidence>
<protein>
    <submittedName>
        <fullName evidence="9">Fe2+-dependent dioxygenase</fullName>
    </submittedName>
</protein>
<dbReference type="PANTHER" id="PTHR41536">
    <property type="entry name" value="PKHD-TYPE HYDROXYLASE YBIX"/>
    <property type="match status" value="1"/>
</dbReference>
<keyword evidence="5 7" id="KW-0560">Oxidoreductase</keyword>
<accession>A0A7V2T0R4</accession>
<dbReference type="Pfam" id="PF18331">
    <property type="entry name" value="PKHD_C"/>
    <property type="match status" value="1"/>
</dbReference>
<dbReference type="NCBIfam" id="NF003974">
    <property type="entry name" value="PRK05467.1-3"/>
    <property type="match status" value="1"/>
</dbReference>
<dbReference type="InterPro" id="IPR044862">
    <property type="entry name" value="Pro_4_hyd_alph_FE2OG_OXY"/>
</dbReference>
<dbReference type="Gene3D" id="4.10.860.20">
    <property type="entry name" value="Rabenosyn, Rab binding domain"/>
    <property type="match status" value="1"/>
</dbReference>
<dbReference type="AlphaFoldDB" id="A0A7V2T0R4"/>
<evidence type="ECO:0000256" key="7">
    <source>
        <dbReference type="HAMAP-Rule" id="MF_00657"/>
    </source>
</evidence>
<dbReference type="PANTHER" id="PTHR41536:SF1">
    <property type="entry name" value="PKHD-TYPE HYDROXYLASE YBIX"/>
    <property type="match status" value="1"/>
</dbReference>
<dbReference type="SMART" id="SM00702">
    <property type="entry name" value="P4Hc"/>
    <property type="match status" value="1"/>
</dbReference>
<evidence type="ECO:0000256" key="2">
    <source>
        <dbReference type="ARBA" id="ARBA00022723"/>
    </source>
</evidence>
<dbReference type="GO" id="GO:0006974">
    <property type="term" value="P:DNA damage response"/>
    <property type="evidence" value="ECO:0007669"/>
    <property type="project" value="TreeGrafter"/>
</dbReference>
<feature type="binding site" evidence="7">
    <location>
        <position position="157"/>
    </location>
    <ligand>
        <name>Fe cation</name>
        <dbReference type="ChEBI" id="CHEBI:24875"/>
    </ligand>
</feature>
<feature type="binding site" evidence="7">
    <location>
        <position position="96"/>
    </location>
    <ligand>
        <name>Fe cation</name>
        <dbReference type="ChEBI" id="CHEBI:24875"/>
    </ligand>
</feature>
<comment type="caution">
    <text evidence="9">The sequence shown here is derived from an EMBL/GenBank/DDBJ whole genome shotgun (WGS) entry which is preliminary data.</text>
</comment>
<dbReference type="GO" id="GO:0005506">
    <property type="term" value="F:iron ion binding"/>
    <property type="evidence" value="ECO:0007669"/>
    <property type="project" value="UniProtKB-UniRule"/>
</dbReference>
<dbReference type="Proteomes" id="UP000885750">
    <property type="component" value="Unassembled WGS sequence"/>
</dbReference>
<evidence type="ECO:0000313" key="9">
    <source>
        <dbReference type="EMBL" id="HFC93012.1"/>
    </source>
</evidence>
<dbReference type="InterPro" id="IPR006620">
    <property type="entry name" value="Pro_4_hyd_alph"/>
</dbReference>
<feature type="binding site" evidence="7">
    <location>
        <position position="167"/>
    </location>
    <ligand>
        <name>2-oxoglutarate</name>
        <dbReference type="ChEBI" id="CHEBI:16810"/>
    </ligand>
</feature>
<keyword evidence="2 7" id="KW-0479">Metal-binding</keyword>
<dbReference type="InterPro" id="IPR023550">
    <property type="entry name" value="PKHD_hydroxylase"/>
</dbReference>
<keyword evidence="3 7" id="KW-0847">Vitamin C</keyword>
<evidence type="ECO:0000256" key="1">
    <source>
        <dbReference type="ARBA" id="ARBA00001961"/>
    </source>
</evidence>
<keyword evidence="4 7" id="KW-0223">Dioxygenase</keyword>
<dbReference type="Pfam" id="PF13640">
    <property type="entry name" value="2OG-FeII_Oxy_3"/>
    <property type="match status" value="1"/>
</dbReference>
<dbReference type="HAMAP" id="MF_00657">
    <property type="entry name" value="Hydroxyl_YbiX"/>
    <property type="match status" value="1"/>
</dbReference>
<feature type="binding site" evidence="7">
    <location>
        <position position="98"/>
    </location>
    <ligand>
        <name>Fe cation</name>
        <dbReference type="ChEBI" id="CHEBI:24875"/>
    </ligand>
</feature>
<dbReference type="NCBIfam" id="NF003975">
    <property type="entry name" value="PRK05467.1-4"/>
    <property type="match status" value="1"/>
</dbReference>
<gene>
    <name evidence="9" type="ORF">ENJ51_09390</name>
</gene>
<dbReference type="Gene3D" id="2.60.120.620">
    <property type="entry name" value="q2cbj1_9rhob like domain"/>
    <property type="match status" value="1"/>
</dbReference>
<evidence type="ECO:0000256" key="3">
    <source>
        <dbReference type="ARBA" id="ARBA00022896"/>
    </source>
</evidence>
<dbReference type="SUPFAM" id="SSF51197">
    <property type="entry name" value="Clavaminate synthase-like"/>
    <property type="match status" value="1"/>
</dbReference>
<dbReference type="GO" id="GO:0031418">
    <property type="term" value="F:L-ascorbic acid binding"/>
    <property type="evidence" value="ECO:0007669"/>
    <property type="project" value="UniProtKB-KW"/>
</dbReference>
<comment type="cofactor">
    <cofactor evidence="7">
        <name>Fe(2+)</name>
        <dbReference type="ChEBI" id="CHEBI:29033"/>
    </cofactor>
    <text evidence="7">Binds 1 Fe(2+) ion per subunit.</text>
</comment>
<name>A0A7V2T0R4_LEUMU</name>
<evidence type="ECO:0000256" key="4">
    <source>
        <dbReference type="ARBA" id="ARBA00022964"/>
    </source>
</evidence>
<dbReference type="GO" id="GO:0016706">
    <property type="term" value="F:2-oxoglutarate-dependent dioxygenase activity"/>
    <property type="evidence" value="ECO:0007669"/>
    <property type="project" value="UniProtKB-UniRule"/>
</dbReference>
<dbReference type="PROSITE" id="PS51471">
    <property type="entry name" value="FE2OG_OXY"/>
    <property type="match status" value="1"/>
</dbReference>
<feature type="domain" description="Fe2OG dioxygenase" evidence="8">
    <location>
        <begin position="78"/>
        <end position="176"/>
    </location>
</feature>
<organism evidence="9">
    <name type="scientific">Leucothrix mucor</name>
    <dbReference type="NCBI Taxonomy" id="45248"/>
    <lineage>
        <taxon>Bacteria</taxon>
        <taxon>Pseudomonadati</taxon>
        <taxon>Pseudomonadota</taxon>
        <taxon>Gammaproteobacteria</taxon>
        <taxon>Thiotrichales</taxon>
        <taxon>Thiotrichaceae</taxon>
        <taxon>Leucothrix</taxon>
    </lineage>
</organism>
<keyword evidence="6 7" id="KW-0408">Iron</keyword>
<sequence length="224" mass="25003">MLITIDNLLDQQTLKTAREMLDNADFIDGKLSAGKEAKSVKNNEELSLQSPLHQKLNQLVMGSLVQNKKFQTAALPLKLATAFYARYTSGMTYGYHVDDPIMGPMSGRYRTDISVTVFLSDKSEYEGGEIIIKTEFGDHKVKLSAGSAVVYPSRSLHRVAPVTKGVRLVAVTWAQSLVKSNEQRELLYDLSIARDKLIAEMPQSDETGRVSRAYANLLRMWSEV</sequence>
<evidence type="ECO:0000256" key="6">
    <source>
        <dbReference type="ARBA" id="ARBA00023004"/>
    </source>
</evidence>
<comment type="cofactor">
    <cofactor evidence="1 7">
        <name>L-ascorbate</name>
        <dbReference type="ChEBI" id="CHEBI:38290"/>
    </cofactor>
</comment>